<keyword evidence="9 17" id="KW-0752">Steroid biosynthesis</keyword>
<dbReference type="GO" id="GO:0005829">
    <property type="term" value="C:cytosol"/>
    <property type="evidence" value="ECO:0007669"/>
    <property type="project" value="InterPro"/>
</dbReference>
<dbReference type="Proteomes" id="UP000295264">
    <property type="component" value="Unassembled WGS sequence"/>
</dbReference>
<gene>
    <name evidence="21" type="ORF">DBR06_SOUSAS30610038</name>
</gene>
<evidence type="ECO:0000259" key="19">
    <source>
        <dbReference type="Pfam" id="PF18376"/>
    </source>
</evidence>
<dbReference type="GO" id="GO:0005524">
    <property type="term" value="F:ATP binding"/>
    <property type="evidence" value="ECO:0007669"/>
    <property type="project" value="UniProtKB-UniRule"/>
</dbReference>
<dbReference type="Gene3D" id="3.30.70.890">
    <property type="entry name" value="GHMP kinase, C-terminal domain"/>
    <property type="match status" value="1"/>
</dbReference>
<evidence type="ECO:0000256" key="6">
    <source>
        <dbReference type="ARBA" id="ARBA00022516"/>
    </source>
</evidence>
<keyword evidence="17" id="KW-0152">Cholesterol biosynthesis</keyword>
<dbReference type="PIRSF" id="PIRSF015950">
    <property type="entry name" value="Mev_P_decrbx"/>
    <property type="match status" value="1"/>
</dbReference>
<evidence type="ECO:0000256" key="8">
    <source>
        <dbReference type="ARBA" id="ARBA00022840"/>
    </source>
</evidence>
<keyword evidence="13 17" id="KW-0753">Steroid metabolism</keyword>
<sequence>MASEKRLEVVTCTAPVNIAVIKYWGKRDEELILPINSSLSVTLHQDQLKTTTTAAISRDFTEDRIWLNGREEDVGQPRLQACLREIRRLARKRRSDGHEDPLPLSLSYKVHVASVNNFPTAAGLASSAAGYACLAYALARVYGVESDLSEVARRGSGSACRSLYGGFVEWQMGERADGKDSIARQVAPESHWPELRVLILVVSTEKKPTGSTAGMQTSVETSALLRFRAEALVPARMAEMTHCVRERDFQAFGQLTMKDSNQFHATCMDTFPPISYLNDTSRRIIQLAHCFNAHHGQTKAGAGGAPRAASPPPGAASPSRSPGLTSWLQVAYTFDAGANAVIFTLDHTVAEFVAAVRHSFPPELNGDKFLKGLPVEPVPLSDELKAALGTDPTPGGIKYIIATQVGPGPQVLDDPGAHLLGPDGLPKAAA</sequence>
<evidence type="ECO:0000256" key="1">
    <source>
        <dbReference type="ARBA" id="ARBA00003812"/>
    </source>
</evidence>
<feature type="domain" description="Diphosphomevalonate decarboxylase-like N-terminal" evidence="20">
    <location>
        <begin position="14"/>
        <end position="183"/>
    </location>
</feature>
<keyword evidence="8 16" id="KW-0067">ATP-binding</keyword>
<evidence type="ECO:0000256" key="13">
    <source>
        <dbReference type="ARBA" id="ARBA00023221"/>
    </source>
</evidence>
<dbReference type="GO" id="GO:0004163">
    <property type="term" value="F:diphosphomevalonate decarboxylase activity"/>
    <property type="evidence" value="ECO:0007669"/>
    <property type="project" value="UniProtKB-UniRule"/>
</dbReference>
<keyword evidence="12 17" id="KW-1207">Sterol metabolism</keyword>
<keyword evidence="14 16" id="KW-0456">Lyase</keyword>
<evidence type="ECO:0000313" key="21">
    <source>
        <dbReference type="EMBL" id="TEA40454.1"/>
    </source>
</evidence>
<dbReference type="EC" id="4.1.1.33" evidence="4 16"/>
<dbReference type="InterPro" id="IPR041431">
    <property type="entry name" value="Mvd1_C"/>
</dbReference>
<name>A0A484GX12_SOUCH</name>
<keyword evidence="11 16" id="KW-0443">Lipid metabolism</keyword>
<dbReference type="PANTHER" id="PTHR10977:SF3">
    <property type="entry name" value="DIPHOSPHOMEVALONATE DECARBOXYLASE"/>
    <property type="match status" value="1"/>
</dbReference>
<dbReference type="InterPro" id="IPR014721">
    <property type="entry name" value="Ribsml_uS5_D2-typ_fold_subgr"/>
</dbReference>
<dbReference type="GO" id="GO:0019287">
    <property type="term" value="P:isopentenyl diphosphate biosynthetic process, mevalonate pathway"/>
    <property type="evidence" value="ECO:0007669"/>
    <property type="project" value="UniProtKB-UniRule"/>
</dbReference>
<keyword evidence="7 16" id="KW-0547">Nucleotide-binding</keyword>
<dbReference type="SUPFAM" id="SSF55060">
    <property type="entry name" value="GHMP Kinase, C-terminal domain"/>
    <property type="match status" value="2"/>
</dbReference>
<evidence type="ECO:0000256" key="10">
    <source>
        <dbReference type="ARBA" id="ARBA00023011"/>
    </source>
</evidence>
<dbReference type="InterPro" id="IPR053859">
    <property type="entry name" value="MVD-like_N"/>
</dbReference>
<comment type="function">
    <text evidence="1 17">Catalyzes the ATP dependent decarboxylation of (R)-5-diphosphomevalonate to form isopentenyl diphosphate (IPP). Functions in the mevalonate (MVA) pathway leading to isopentenyl diphosphate (IPP), a key precursor for the biosynthesis of isoprenoids and sterol synthesis.</text>
</comment>
<dbReference type="InterPro" id="IPR029765">
    <property type="entry name" value="Mev_diP_decarb"/>
</dbReference>
<proteinExistence type="inferred from homology"/>
<evidence type="ECO:0000256" key="3">
    <source>
        <dbReference type="ARBA" id="ARBA00008831"/>
    </source>
</evidence>
<comment type="similarity">
    <text evidence="3 16 17">Belongs to the diphosphomevalonate decarboxylase family.</text>
</comment>
<dbReference type="UniPathway" id="UPA00063"/>
<evidence type="ECO:0000256" key="15">
    <source>
        <dbReference type="ARBA" id="ARBA00048154"/>
    </source>
</evidence>
<evidence type="ECO:0000256" key="9">
    <source>
        <dbReference type="ARBA" id="ARBA00022955"/>
    </source>
</evidence>
<feature type="domain" description="Mvd1 C-terminal" evidence="19">
    <location>
        <begin position="328"/>
        <end position="412"/>
    </location>
</feature>
<evidence type="ECO:0000256" key="5">
    <source>
        <dbReference type="ARBA" id="ARBA00019335"/>
    </source>
</evidence>
<dbReference type="Pfam" id="PF22700">
    <property type="entry name" value="MVD-like_N"/>
    <property type="match status" value="1"/>
</dbReference>
<evidence type="ECO:0000313" key="22">
    <source>
        <dbReference type="Proteomes" id="UP000295264"/>
    </source>
</evidence>
<evidence type="ECO:0000256" key="4">
    <source>
        <dbReference type="ARBA" id="ARBA00012296"/>
    </source>
</evidence>
<evidence type="ECO:0000256" key="18">
    <source>
        <dbReference type="SAM" id="MobiDB-lite"/>
    </source>
</evidence>
<feature type="region of interest" description="Disordered" evidence="18">
    <location>
        <begin position="296"/>
        <end position="321"/>
    </location>
</feature>
<keyword evidence="17" id="KW-0153">Cholesterol metabolism</keyword>
<evidence type="ECO:0000256" key="11">
    <source>
        <dbReference type="ARBA" id="ARBA00023098"/>
    </source>
</evidence>
<keyword evidence="22" id="KW-1185">Reference proteome</keyword>
<evidence type="ECO:0000259" key="20">
    <source>
        <dbReference type="Pfam" id="PF22700"/>
    </source>
</evidence>
<dbReference type="NCBIfam" id="TIGR01240">
    <property type="entry name" value="mevDPdecarb"/>
    <property type="match status" value="1"/>
</dbReference>
<evidence type="ECO:0000256" key="7">
    <source>
        <dbReference type="ARBA" id="ARBA00022741"/>
    </source>
</evidence>
<evidence type="ECO:0000256" key="2">
    <source>
        <dbReference type="ARBA" id="ARBA00004770"/>
    </source>
</evidence>
<evidence type="ECO:0000256" key="16">
    <source>
        <dbReference type="PIRNR" id="PIRNR015950"/>
    </source>
</evidence>
<evidence type="ECO:0000256" key="17">
    <source>
        <dbReference type="RuleBase" id="RU363086"/>
    </source>
</evidence>
<keyword evidence="6 17" id="KW-0444">Lipid biosynthesis</keyword>
<evidence type="ECO:0000256" key="14">
    <source>
        <dbReference type="ARBA" id="ARBA00023239"/>
    </source>
</evidence>
<dbReference type="EMBL" id="QWLN02002968">
    <property type="protein sequence ID" value="TEA40454.1"/>
    <property type="molecule type" value="Genomic_DNA"/>
</dbReference>
<dbReference type="PANTHER" id="PTHR10977">
    <property type="entry name" value="DIPHOSPHOMEVALONATE DECARBOXYLASE"/>
    <property type="match status" value="1"/>
</dbReference>
<dbReference type="InterPro" id="IPR005935">
    <property type="entry name" value="Mev_decarb"/>
</dbReference>
<dbReference type="FunFam" id="3.30.230.10:FF:000018">
    <property type="entry name" value="Diphosphomevalonate decarboxylase"/>
    <property type="match status" value="1"/>
</dbReference>
<protein>
    <recommendedName>
        <fullName evidence="5 16">Diphosphomevalonate decarboxylase</fullName>
        <ecNumber evidence="4 16">4.1.1.33</ecNumber>
    </recommendedName>
</protein>
<dbReference type="InterPro" id="IPR036554">
    <property type="entry name" value="GHMP_kinase_C_sf"/>
</dbReference>
<dbReference type="Pfam" id="PF18376">
    <property type="entry name" value="MDD_C"/>
    <property type="match status" value="2"/>
</dbReference>
<reference evidence="21 22" key="1">
    <citation type="journal article" date="2018" name="Genomics">
        <title>Molecular footprints of inshore aquatic adaptation in Indo-Pacific humpback dolphin (Sousa chinensis).</title>
        <authorList>
            <person name="Ming Y."/>
            <person name="Jian J."/>
            <person name="Yu F."/>
            <person name="Yu X."/>
            <person name="Wang J."/>
            <person name="Liu W."/>
        </authorList>
    </citation>
    <scope>NUCLEOTIDE SEQUENCE [LARGE SCALE GENOMIC DNA]</scope>
    <source>
        <strain evidence="21">MY-2018</strain>
        <tissue evidence="21">Skin</tissue>
    </source>
</reference>
<organism evidence="21 22">
    <name type="scientific">Sousa chinensis</name>
    <name type="common">Indo-pacific humpbacked dolphin</name>
    <name type="synonym">Steno chinensis</name>
    <dbReference type="NCBI Taxonomy" id="103600"/>
    <lineage>
        <taxon>Eukaryota</taxon>
        <taxon>Metazoa</taxon>
        <taxon>Chordata</taxon>
        <taxon>Craniata</taxon>
        <taxon>Vertebrata</taxon>
        <taxon>Euteleostomi</taxon>
        <taxon>Mammalia</taxon>
        <taxon>Eutheria</taxon>
        <taxon>Laurasiatheria</taxon>
        <taxon>Artiodactyla</taxon>
        <taxon>Whippomorpha</taxon>
        <taxon>Cetacea</taxon>
        <taxon>Odontoceti</taxon>
        <taxon>Delphinidae</taxon>
        <taxon>Sousa</taxon>
    </lineage>
</organism>
<evidence type="ECO:0000256" key="12">
    <source>
        <dbReference type="ARBA" id="ARBA00023166"/>
    </source>
</evidence>
<dbReference type="Gene3D" id="3.30.230.10">
    <property type="match status" value="1"/>
</dbReference>
<dbReference type="SUPFAM" id="SSF54211">
    <property type="entry name" value="Ribosomal protein S5 domain 2-like"/>
    <property type="match status" value="1"/>
</dbReference>
<comment type="caution">
    <text evidence="21">The sequence shown here is derived from an EMBL/GenBank/DDBJ whole genome shotgun (WGS) entry which is preliminary data.</text>
</comment>
<dbReference type="AlphaFoldDB" id="A0A484GX12"/>
<accession>A0A484GX12</accession>
<comment type="pathway">
    <text evidence="2 17">Steroid biosynthesis; cholesterol biosynthesis.</text>
</comment>
<keyword evidence="10 17" id="KW-0756">Sterol biosynthesis</keyword>
<feature type="domain" description="Mvd1 C-terminal" evidence="19">
    <location>
        <begin position="197"/>
        <end position="300"/>
    </location>
</feature>
<comment type="catalytic activity">
    <reaction evidence="15 16 17">
        <text>(R)-5-diphosphomevalonate + ATP = isopentenyl diphosphate + ADP + phosphate + CO2</text>
        <dbReference type="Rhea" id="RHEA:23732"/>
        <dbReference type="ChEBI" id="CHEBI:16526"/>
        <dbReference type="ChEBI" id="CHEBI:30616"/>
        <dbReference type="ChEBI" id="CHEBI:43474"/>
        <dbReference type="ChEBI" id="CHEBI:57557"/>
        <dbReference type="ChEBI" id="CHEBI:128769"/>
        <dbReference type="ChEBI" id="CHEBI:456216"/>
        <dbReference type="EC" id="4.1.1.33"/>
    </reaction>
</comment>
<dbReference type="GO" id="GO:0006695">
    <property type="term" value="P:cholesterol biosynthetic process"/>
    <property type="evidence" value="ECO:0007669"/>
    <property type="project" value="UniProtKB-UniPathway"/>
</dbReference>
<dbReference type="InterPro" id="IPR020568">
    <property type="entry name" value="Ribosomal_Su5_D2-typ_SF"/>
</dbReference>